<dbReference type="RefSeq" id="WP_187724976.1">
    <property type="nucleotide sequence ID" value="NZ_CP060783.1"/>
</dbReference>
<gene>
    <name evidence="1" type="ORF">H9K75_04900</name>
</gene>
<dbReference type="EMBL" id="CP060783">
    <property type="protein sequence ID" value="QNP49386.1"/>
    <property type="molecule type" value="Genomic_DNA"/>
</dbReference>
<accession>A0A7H0GM70</accession>
<dbReference type="KEGG" id="daer:H9K75_04900"/>
<protein>
    <submittedName>
        <fullName evidence="1">Uncharacterized protein</fullName>
    </submittedName>
</protein>
<dbReference type="Proteomes" id="UP000516028">
    <property type="component" value="Chromosome"/>
</dbReference>
<organism evidence="1 2">
    <name type="scientific">Diaphorobacter aerolatus</name>
    <dbReference type="NCBI Taxonomy" id="1288495"/>
    <lineage>
        <taxon>Bacteria</taxon>
        <taxon>Pseudomonadati</taxon>
        <taxon>Pseudomonadota</taxon>
        <taxon>Betaproteobacteria</taxon>
        <taxon>Burkholderiales</taxon>
        <taxon>Comamonadaceae</taxon>
        <taxon>Diaphorobacter</taxon>
    </lineage>
</organism>
<dbReference type="AlphaFoldDB" id="A0A7H0GM70"/>
<keyword evidence="2" id="KW-1185">Reference proteome</keyword>
<proteinExistence type="predicted"/>
<evidence type="ECO:0000313" key="1">
    <source>
        <dbReference type="EMBL" id="QNP49386.1"/>
    </source>
</evidence>
<name>A0A7H0GM70_9BURK</name>
<sequence length="235" mass="26593">MGIIYIAHPLGEYDGSSTSFVQVCANNPKWNAEWKFSIHQYDKNFALIAKDFCSLVLQSPGPIVMIRPVQAKTLEEVRIRVATRLPIMAVEIASAADLEEFIDVAIAQFSNGEPLIALDIVVAFLLVRKLDQEHMWSGNSKGYMWASDIPKGRGVDIKYESRVPNVLNILLSHNLIFFKISNSKKKYALNPEKRVEIYEILKSRIFPPEIEGPLSRYPDQVSVRALDVLDIYNPT</sequence>
<evidence type="ECO:0000313" key="2">
    <source>
        <dbReference type="Proteomes" id="UP000516028"/>
    </source>
</evidence>
<reference evidence="1 2" key="1">
    <citation type="submission" date="2020-08" db="EMBL/GenBank/DDBJ databases">
        <title>Genome sequence of Diaphorobacter aerolatus KACC 16536T.</title>
        <authorList>
            <person name="Hyun D.-W."/>
            <person name="Bae J.-W."/>
        </authorList>
    </citation>
    <scope>NUCLEOTIDE SEQUENCE [LARGE SCALE GENOMIC DNA]</scope>
    <source>
        <strain evidence="1 2">KACC 16536</strain>
    </source>
</reference>